<evidence type="ECO:0000256" key="1">
    <source>
        <dbReference type="SAM" id="Phobius"/>
    </source>
</evidence>
<keyword evidence="3" id="KW-1185">Reference proteome</keyword>
<keyword evidence="1" id="KW-0812">Transmembrane</keyword>
<reference evidence="2 3" key="1">
    <citation type="submission" date="2021-06" db="EMBL/GenBank/DDBJ databases">
        <title>Enterococcus alishanensis sp. nov., a novel lactic acid bacterium isolated from fresh coffee beans.</title>
        <authorList>
            <person name="Chen Y.-S."/>
        </authorList>
    </citation>
    <scope>NUCLEOTIDE SEQUENCE [LARGE SCALE GENOMIC DNA]</scope>
    <source>
        <strain evidence="2 3">ALS3</strain>
    </source>
</reference>
<comment type="caution">
    <text evidence="2">The sequence shown here is derived from an EMBL/GenBank/DDBJ whole genome shotgun (WGS) entry which is preliminary data.</text>
</comment>
<dbReference type="InterPro" id="IPR052712">
    <property type="entry name" value="Acid_resist_chaperone_HdeD"/>
</dbReference>
<accession>A0ABS6TCT3</accession>
<keyword evidence="1" id="KW-0472">Membrane</keyword>
<dbReference type="Proteomes" id="UP000774130">
    <property type="component" value="Unassembled WGS sequence"/>
</dbReference>
<dbReference type="EMBL" id="JAHUZB010000003">
    <property type="protein sequence ID" value="MBV7390705.1"/>
    <property type="molecule type" value="Genomic_DNA"/>
</dbReference>
<sequence length="173" mass="19195">MVANQRKFNWGEFLLGILFILTSLMVFKNPLSSLLAIVFLFAISAILEGIFQIGLRRRLARFTGQKATWLLVLGIIDVILGIFLLFNTTAGIIALPYVFAAWFIIDSLGELLMAGAVKEMSTGYYWFKIIINILGVVLGFMLLFNAAASALTISFLVGFYFMISGIDFLIAAF</sequence>
<feature type="transmembrane region" description="Helical" evidence="1">
    <location>
        <begin position="150"/>
        <end position="172"/>
    </location>
</feature>
<feature type="transmembrane region" description="Helical" evidence="1">
    <location>
        <begin position="33"/>
        <end position="55"/>
    </location>
</feature>
<dbReference type="InterPro" id="IPR005325">
    <property type="entry name" value="DUF308_memb"/>
</dbReference>
<dbReference type="Pfam" id="PF03729">
    <property type="entry name" value="DUF308"/>
    <property type="match status" value="2"/>
</dbReference>
<dbReference type="PANTHER" id="PTHR34989">
    <property type="entry name" value="PROTEIN HDED"/>
    <property type="match status" value="1"/>
</dbReference>
<dbReference type="PANTHER" id="PTHR34989:SF1">
    <property type="entry name" value="PROTEIN HDED"/>
    <property type="match status" value="1"/>
</dbReference>
<name>A0ABS6TCT3_9ENTE</name>
<feature type="transmembrane region" description="Helical" evidence="1">
    <location>
        <begin position="125"/>
        <end position="144"/>
    </location>
</feature>
<feature type="transmembrane region" description="Helical" evidence="1">
    <location>
        <begin position="67"/>
        <end position="86"/>
    </location>
</feature>
<dbReference type="RefSeq" id="WP_218325762.1">
    <property type="nucleotide sequence ID" value="NZ_JAHUZB010000003.1"/>
</dbReference>
<evidence type="ECO:0000313" key="3">
    <source>
        <dbReference type="Proteomes" id="UP000774130"/>
    </source>
</evidence>
<proteinExistence type="predicted"/>
<feature type="transmembrane region" description="Helical" evidence="1">
    <location>
        <begin position="7"/>
        <end position="27"/>
    </location>
</feature>
<protein>
    <submittedName>
        <fullName evidence="2">DUF308 domain-containing protein</fullName>
    </submittedName>
</protein>
<evidence type="ECO:0000313" key="2">
    <source>
        <dbReference type="EMBL" id="MBV7390705.1"/>
    </source>
</evidence>
<gene>
    <name evidence="2" type="ORF">KUA55_08440</name>
</gene>
<organism evidence="2 3">
    <name type="scientific">Enterococcus alishanensis</name>
    <dbReference type="NCBI Taxonomy" id="1303817"/>
    <lineage>
        <taxon>Bacteria</taxon>
        <taxon>Bacillati</taxon>
        <taxon>Bacillota</taxon>
        <taxon>Bacilli</taxon>
        <taxon>Lactobacillales</taxon>
        <taxon>Enterococcaceae</taxon>
        <taxon>Enterococcus</taxon>
    </lineage>
</organism>
<keyword evidence="1" id="KW-1133">Transmembrane helix</keyword>
<feature type="transmembrane region" description="Helical" evidence="1">
    <location>
        <begin position="92"/>
        <end position="113"/>
    </location>
</feature>